<name>A0A0G1X1P3_9BACT</name>
<gene>
    <name evidence="1" type="ORF">UY16_C0008G0002</name>
</gene>
<protein>
    <submittedName>
        <fullName evidence="1">Uncharacterized protein</fullName>
    </submittedName>
</protein>
<evidence type="ECO:0000313" key="1">
    <source>
        <dbReference type="EMBL" id="KKU88355.1"/>
    </source>
</evidence>
<proteinExistence type="predicted"/>
<evidence type="ECO:0000313" key="2">
    <source>
        <dbReference type="Proteomes" id="UP000034739"/>
    </source>
</evidence>
<organism evidence="1 2">
    <name type="scientific">Candidatus Gottesmanbacteria bacterium GW2011_GWA2_47_9</name>
    <dbReference type="NCBI Taxonomy" id="1618445"/>
    <lineage>
        <taxon>Bacteria</taxon>
        <taxon>Candidatus Gottesmaniibacteriota</taxon>
    </lineage>
</organism>
<accession>A0A0G1X1P3</accession>
<reference evidence="1 2" key="1">
    <citation type="journal article" date="2015" name="Nature">
        <title>rRNA introns, odd ribosomes, and small enigmatic genomes across a large radiation of phyla.</title>
        <authorList>
            <person name="Brown C.T."/>
            <person name="Hug L.A."/>
            <person name="Thomas B.C."/>
            <person name="Sharon I."/>
            <person name="Castelle C.J."/>
            <person name="Singh A."/>
            <person name="Wilkins M.J."/>
            <person name="Williams K.H."/>
            <person name="Banfield J.F."/>
        </authorList>
    </citation>
    <scope>NUCLEOTIDE SEQUENCE [LARGE SCALE GENOMIC DNA]</scope>
</reference>
<dbReference type="Proteomes" id="UP000034739">
    <property type="component" value="Unassembled WGS sequence"/>
</dbReference>
<dbReference type="EMBL" id="LCOY01000008">
    <property type="protein sequence ID" value="KKU88355.1"/>
    <property type="molecule type" value="Genomic_DNA"/>
</dbReference>
<sequence>MKPTVAIVRGKFLNRYEMQFFEPLTDRFDITAFGSLAPYHDRFAFPVVKLPCPLDIPDFPYKMAVLNRLCVDAHYLWGLEEKLKGFSEGYVPV</sequence>
<dbReference type="AlphaFoldDB" id="A0A0G1X1P3"/>
<comment type="caution">
    <text evidence="1">The sequence shown here is derived from an EMBL/GenBank/DDBJ whole genome shotgun (WGS) entry which is preliminary data.</text>
</comment>